<proteinExistence type="predicted"/>
<dbReference type="EMBL" id="FNFD01000001">
    <property type="protein sequence ID" value="SDJ30777.1"/>
    <property type="molecule type" value="Genomic_DNA"/>
</dbReference>
<organism evidence="2 3">
    <name type="scientific">Pseudomonas indica</name>
    <dbReference type="NCBI Taxonomy" id="137658"/>
    <lineage>
        <taxon>Bacteria</taxon>
        <taxon>Pseudomonadati</taxon>
        <taxon>Pseudomonadota</taxon>
        <taxon>Gammaproteobacteria</taxon>
        <taxon>Pseudomonadales</taxon>
        <taxon>Pseudomonadaceae</taxon>
        <taxon>Pseudomonas</taxon>
    </lineage>
</organism>
<dbReference type="RefSeq" id="WP_084332887.1">
    <property type="nucleotide sequence ID" value="NZ_FNFD01000001.1"/>
</dbReference>
<protein>
    <submittedName>
        <fullName evidence="2">Uncharacterized membrane protein</fullName>
    </submittedName>
</protein>
<feature type="transmembrane region" description="Helical" evidence="1">
    <location>
        <begin position="127"/>
        <end position="146"/>
    </location>
</feature>
<name>A0A1G8SNI4_9PSED</name>
<gene>
    <name evidence="2" type="ORF">SAMN05216186_101119</name>
</gene>
<evidence type="ECO:0000313" key="2">
    <source>
        <dbReference type="EMBL" id="SDJ30777.1"/>
    </source>
</evidence>
<reference evidence="2 3" key="1">
    <citation type="submission" date="2016-10" db="EMBL/GenBank/DDBJ databases">
        <authorList>
            <person name="de Groot N.N."/>
        </authorList>
    </citation>
    <scope>NUCLEOTIDE SEQUENCE [LARGE SCALE GENOMIC DNA]</scope>
    <source>
        <strain evidence="2 3">JCM 21544</strain>
    </source>
</reference>
<dbReference type="Proteomes" id="UP000198706">
    <property type="component" value="Unassembled WGS sequence"/>
</dbReference>
<feature type="transmembrane region" description="Helical" evidence="1">
    <location>
        <begin position="52"/>
        <end position="70"/>
    </location>
</feature>
<evidence type="ECO:0000256" key="1">
    <source>
        <dbReference type="SAM" id="Phobius"/>
    </source>
</evidence>
<sequence>MSRLIGLVLVLAGLAYPFAVYFGIEHLSPRVFALLLGGLWLARALSVRKRPGGRWMAGAALAFCLLLALANTPALLRWYPVLISLLMLGLFGLSLVYGPPLVERLARLREPELPEVAVRYTRQVTKVWALFFLCNGLLAAALTLWAPLSWWTLYNGLIAYALMGLLFAGEWLLRQRVRRHA</sequence>
<accession>A0A1G8SNI4</accession>
<keyword evidence="1" id="KW-0472">Membrane</keyword>
<feature type="transmembrane region" description="Helical" evidence="1">
    <location>
        <begin position="27"/>
        <end position="45"/>
    </location>
</feature>
<feature type="transmembrane region" description="Helical" evidence="1">
    <location>
        <begin position="76"/>
        <end position="97"/>
    </location>
</feature>
<keyword evidence="1" id="KW-1133">Transmembrane helix</keyword>
<feature type="transmembrane region" description="Helical" evidence="1">
    <location>
        <begin position="152"/>
        <end position="173"/>
    </location>
</feature>
<keyword evidence="3" id="KW-1185">Reference proteome</keyword>
<dbReference type="OrthoDB" id="8537043at2"/>
<evidence type="ECO:0000313" key="3">
    <source>
        <dbReference type="Proteomes" id="UP000198706"/>
    </source>
</evidence>
<dbReference type="STRING" id="137658.SAMN05216186_101119"/>
<keyword evidence="1" id="KW-0812">Transmembrane</keyword>
<dbReference type="AlphaFoldDB" id="A0A1G8SNI4"/>